<feature type="region of interest" description="Disordered" evidence="1">
    <location>
        <begin position="1"/>
        <end position="56"/>
    </location>
</feature>
<keyword evidence="3" id="KW-1185">Reference proteome</keyword>
<evidence type="ECO:0000256" key="1">
    <source>
        <dbReference type="SAM" id="MobiDB-lite"/>
    </source>
</evidence>
<proteinExistence type="predicted"/>
<accession>A0A6G1F0H9</accession>
<dbReference type="Proteomes" id="UP000479710">
    <property type="component" value="Unassembled WGS sequence"/>
</dbReference>
<feature type="compositionally biased region" description="Basic residues" evidence="1">
    <location>
        <begin position="112"/>
        <end position="122"/>
    </location>
</feature>
<dbReference type="AlphaFoldDB" id="A0A6G1F0H9"/>
<evidence type="ECO:0000313" key="2">
    <source>
        <dbReference type="EMBL" id="KAF0930383.1"/>
    </source>
</evidence>
<name>A0A6G1F0H9_9ORYZ</name>
<feature type="compositionally biased region" description="Basic and acidic residues" evidence="1">
    <location>
        <begin position="11"/>
        <end position="28"/>
    </location>
</feature>
<feature type="region of interest" description="Disordered" evidence="1">
    <location>
        <begin position="79"/>
        <end position="122"/>
    </location>
</feature>
<organism evidence="2 3">
    <name type="scientific">Oryza meyeriana var. granulata</name>
    <dbReference type="NCBI Taxonomy" id="110450"/>
    <lineage>
        <taxon>Eukaryota</taxon>
        <taxon>Viridiplantae</taxon>
        <taxon>Streptophyta</taxon>
        <taxon>Embryophyta</taxon>
        <taxon>Tracheophyta</taxon>
        <taxon>Spermatophyta</taxon>
        <taxon>Magnoliopsida</taxon>
        <taxon>Liliopsida</taxon>
        <taxon>Poales</taxon>
        <taxon>Poaceae</taxon>
        <taxon>BOP clade</taxon>
        <taxon>Oryzoideae</taxon>
        <taxon>Oryzeae</taxon>
        <taxon>Oryzinae</taxon>
        <taxon>Oryza</taxon>
        <taxon>Oryza meyeriana</taxon>
    </lineage>
</organism>
<comment type="caution">
    <text evidence="2">The sequence shown here is derived from an EMBL/GenBank/DDBJ whole genome shotgun (WGS) entry which is preliminary data.</text>
</comment>
<gene>
    <name evidence="2" type="ORF">E2562_032273</name>
</gene>
<feature type="compositionally biased region" description="Basic residues" evidence="1">
    <location>
        <begin position="1"/>
        <end position="10"/>
    </location>
</feature>
<protein>
    <submittedName>
        <fullName evidence="2">Uncharacterized protein</fullName>
    </submittedName>
</protein>
<dbReference type="EMBL" id="SPHZ02000002">
    <property type="protein sequence ID" value="KAF0930383.1"/>
    <property type="molecule type" value="Genomic_DNA"/>
</dbReference>
<evidence type="ECO:0000313" key="3">
    <source>
        <dbReference type="Proteomes" id="UP000479710"/>
    </source>
</evidence>
<sequence length="122" mass="13536">MAASPKKPKRREWGEKGYAEQPRRRFEGEAPTTTYGDKGGSEQPPIRRAPYGGSTPLSMQLQCVRVERHITKTTAWRPIGLSNTGETHVQGRAGMARPAQQAQEEPTMKSRTLVHRARPSAA</sequence>
<reference evidence="2 3" key="1">
    <citation type="submission" date="2019-11" db="EMBL/GenBank/DDBJ databases">
        <title>Whole genome sequence of Oryza granulata.</title>
        <authorList>
            <person name="Li W."/>
        </authorList>
    </citation>
    <scope>NUCLEOTIDE SEQUENCE [LARGE SCALE GENOMIC DNA]</scope>
    <source>
        <strain evidence="3">cv. Menghai</strain>
        <tissue evidence="2">Leaf</tissue>
    </source>
</reference>